<dbReference type="InterPro" id="IPR036734">
    <property type="entry name" value="Neur_chan_lig-bd_sf"/>
</dbReference>
<dbReference type="Pfam" id="PF02931">
    <property type="entry name" value="Neur_chan_LBD"/>
    <property type="match status" value="2"/>
</dbReference>
<dbReference type="Gene3D" id="2.70.170.10">
    <property type="entry name" value="Neurotransmitter-gated ion-channel ligand-binding domain"/>
    <property type="match status" value="2"/>
</dbReference>
<proteinExistence type="predicted"/>
<protein>
    <recommendedName>
        <fullName evidence="1">Neurotransmitter-gated ion-channel ligand-binding domain-containing protein</fullName>
    </recommendedName>
</protein>
<feature type="domain" description="Neurotransmitter-gated ion-channel ligand-binding" evidence="1">
    <location>
        <begin position="212"/>
        <end position="250"/>
    </location>
</feature>
<reference evidence="2" key="2">
    <citation type="submission" date="2022-10" db="EMBL/GenBank/DDBJ databases">
        <authorList>
            <consortium name="ENA_rothamsted_submissions"/>
            <consortium name="culmorum"/>
            <person name="King R."/>
        </authorList>
    </citation>
    <scope>NUCLEOTIDE SEQUENCE</scope>
</reference>
<dbReference type="GO" id="GO:0016020">
    <property type="term" value="C:membrane"/>
    <property type="evidence" value="ECO:0007669"/>
    <property type="project" value="InterPro"/>
</dbReference>
<name>A0A9N9X2A1_PHACE</name>
<organism evidence="2 3">
    <name type="scientific">Phaedon cochleariae</name>
    <name type="common">Mustard beetle</name>
    <dbReference type="NCBI Taxonomy" id="80249"/>
    <lineage>
        <taxon>Eukaryota</taxon>
        <taxon>Metazoa</taxon>
        <taxon>Ecdysozoa</taxon>
        <taxon>Arthropoda</taxon>
        <taxon>Hexapoda</taxon>
        <taxon>Insecta</taxon>
        <taxon>Pterygota</taxon>
        <taxon>Neoptera</taxon>
        <taxon>Endopterygota</taxon>
        <taxon>Coleoptera</taxon>
        <taxon>Polyphaga</taxon>
        <taxon>Cucujiformia</taxon>
        <taxon>Chrysomeloidea</taxon>
        <taxon>Chrysomelidae</taxon>
        <taxon>Chrysomelinae</taxon>
        <taxon>Chrysomelini</taxon>
        <taxon>Phaedon</taxon>
    </lineage>
</organism>
<dbReference type="OrthoDB" id="5975154at2759"/>
<evidence type="ECO:0000313" key="2">
    <source>
        <dbReference type="EMBL" id="CAG9817987.1"/>
    </source>
</evidence>
<evidence type="ECO:0000259" key="1">
    <source>
        <dbReference type="Pfam" id="PF02931"/>
    </source>
</evidence>
<dbReference type="SUPFAM" id="SSF63712">
    <property type="entry name" value="Nicotinic receptor ligand binding domain-like"/>
    <property type="match status" value="2"/>
</dbReference>
<dbReference type="InterPro" id="IPR006202">
    <property type="entry name" value="Neur_chan_lig-bd"/>
</dbReference>
<gene>
    <name evidence="2" type="ORF">PHAECO_LOCUS5533</name>
</gene>
<dbReference type="GO" id="GO:0005230">
    <property type="term" value="F:extracellular ligand-gated monoatomic ion channel activity"/>
    <property type="evidence" value="ECO:0007669"/>
    <property type="project" value="InterPro"/>
</dbReference>
<dbReference type="AlphaFoldDB" id="A0A9N9X2A1"/>
<reference evidence="2" key="1">
    <citation type="submission" date="2022-01" db="EMBL/GenBank/DDBJ databases">
        <authorList>
            <person name="King R."/>
        </authorList>
    </citation>
    <scope>NUCLEOTIDE SEQUENCE</scope>
</reference>
<keyword evidence="3" id="KW-1185">Reference proteome</keyword>
<dbReference type="Proteomes" id="UP001153737">
    <property type="component" value="Chromosome 17"/>
</dbReference>
<evidence type="ECO:0000313" key="3">
    <source>
        <dbReference type="Proteomes" id="UP001153737"/>
    </source>
</evidence>
<accession>A0A9N9X2A1</accession>
<dbReference type="EMBL" id="OU896723">
    <property type="protein sequence ID" value="CAG9817987.1"/>
    <property type="molecule type" value="Genomic_DNA"/>
</dbReference>
<feature type="domain" description="Neurotransmitter-gated ion-channel ligand-binding" evidence="1">
    <location>
        <begin position="131"/>
        <end position="172"/>
    </location>
</feature>
<sequence>MKVEEDDDITEIDNPEVHFTAFDGDTLVLETDLSTFLITNGDQFGHLTNARSTGLLSESIPARKERRLDNFACSGRKQPHRHSRLSRQSSVGLSSERRLSVAMPSAVDTMRAWLLSALVVHQAVAGNPDAKRLYDDLLSNYNKLVRPVVNTSDVLRVCIKLKLSQLIDVSSVGLSSERRLSVAMPSAVDTLRAWLLSALVVHQAVAGNPDAKRLYDDLLSNYNKLVRPVVNTSDVLRVCIKLKLSQLIDVVRI</sequence>